<evidence type="ECO:0000313" key="3">
    <source>
        <dbReference type="EMBL" id="KEQ15036.1"/>
    </source>
</evidence>
<organism evidence="3 4">
    <name type="scientific">Endozoicomonas numazuensis</name>
    <dbReference type="NCBI Taxonomy" id="1137799"/>
    <lineage>
        <taxon>Bacteria</taxon>
        <taxon>Pseudomonadati</taxon>
        <taxon>Pseudomonadota</taxon>
        <taxon>Gammaproteobacteria</taxon>
        <taxon>Oceanospirillales</taxon>
        <taxon>Endozoicomonadaceae</taxon>
        <taxon>Endozoicomonas</taxon>
    </lineage>
</organism>
<dbReference type="EMBL" id="JOKH01000007">
    <property type="protein sequence ID" value="KEQ15036.1"/>
    <property type="molecule type" value="Genomic_DNA"/>
</dbReference>
<dbReference type="eggNOG" id="COG3668">
    <property type="taxonomic scope" value="Bacteria"/>
</dbReference>
<dbReference type="Pfam" id="PF05016">
    <property type="entry name" value="ParE_toxin"/>
    <property type="match status" value="1"/>
</dbReference>
<dbReference type="InterPro" id="IPR035093">
    <property type="entry name" value="RelE/ParE_toxin_dom_sf"/>
</dbReference>
<dbReference type="InterPro" id="IPR007712">
    <property type="entry name" value="RelE/ParE_toxin"/>
</dbReference>
<gene>
    <name evidence="3" type="ORF">GZ78_24460</name>
</gene>
<dbReference type="InterPro" id="IPR051803">
    <property type="entry name" value="TA_system_RelE-like_toxin"/>
</dbReference>
<keyword evidence="2" id="KW-1277">Toxin-antitoxin system</keyword>
<proteinExistence type="inferred from homology"/>
<dbReference type="PANTHER" id="PTHR33755:SF7">
    <property type="entry name" value="TOXIN MODULE OF TOXIN-ANTITOXIN SYSTEM RELE_STBE FAMILY"/>
    <property type="match status" value="1"/>
</dbReference>
<dbReference type="SUPFAM" id="SSF143011">
    <property type="entry name" value="RelE-like"/>
    <property type="match status" value="1"/>
</dbReference>
<sequence length="91" mass="10702">MEIKWTSKALSDLSRLYYFLALVNKQAAAKTVQSLTSSPASLLVNPRLGERLDAFDPREVRRVLIGQYEMRYEIQNSTIYILRLWHTREDR</sequence>
<name>A0A081N9B3_9GAMM</name>
<dbReference type="STRING" id="1137799.GZ78_24460"/>
<evidence type="ECO:0000313" key="4">
    <source>
        <dbReference type="Proteomes" id="UP000028073"/>
    </source>
</evidence>
<protein>
    <submittedName>
        <fullName evidence="3">Plasmid stabilization protein</fullName>
    </submittedName>
</protein>
<dbReference type="AlphaFoldDB" id="A0A081N9B3"/>
<comment type="caution">
    <text evidence="3">The sequence shown here is derived from an EMBL/GenBank/DDBJ whole genome shotgun (WGS) entry which is preliminary data.</text>
</comment>
<evidence type="ECO:0000256" key="1">
    <source>
        <dbReference type="ARBA" id="ARBA00006226"/>
    </source>
</evidence>
<comment type="similarity">
    <text evidence="1">Belongs to the RelE toxin family.</text>
</comment>
<dbReference type="Proteomes" id="UP000028073">
    <property type="component" value="Unassembled WGS sequence"/>
</dbReference>
<dbReference type="PANTHER" id="PTHR33755">
    <property type="entry name" value="TOXIN PARE1-RELATED"/>
    <property type="match status" value="1"/>
</dbReference>
<dbReference type="OrthoDB" id="573800at2"/>
<evidence type="ECO:0000256" key="2">
    <source>
        <dbReference type="ARBA" id="ARBA00022649"/>
    </source>
</evidence>
<reference evidence="3 4" key="1">
    <citation type="submission" date="2014-06" db="EMBL/GenBank/DDBJ databases">
        <title>Whole Genome Sequences of Three Symbiotic Endozoicomonas Bacteria.</title>
        <authorList>
            <person name="Neave M.J."/>
            <person name="Apprill A."/>
            <person name="Voolstra C.R."/>
        </authorList>
    </citation>
    <scope>NUCLEOTIDE SEQUENCE [LARGE SCALE GENOMIC DNA]</scope>
    <source>
        <strain evidence="3 4">DSM 25634</strain>
    </source>
</reference>
<dbReference type="RefSeq" id="WP_034841296.1">
    <property type="nucleotide sequence ID" value="NZ_JOKH01000007.1"/>
</dbReference>
<dbReference type="Gene3D" id="3.30.2310.20">
    <property type="entry name" value="RelE-like"/>
    <property type="match status" value="1"/>
</dbReference>
<keyword evidence="4" id="KW-1185">Reference proteome</keyword>
<accession>A0A081N9B3</accession>